<protein>
    <submittedName>
        <fullName evidence="2">Uncharacterized protein</fullName>
    </submittedName>
</protein>
<keyword evidence="1" id="KW-1133">Transmembrane helix</keyword>
<accession>A0A381W446</accession>
<organism evidence="2">
    <name type="scientific">marine metagenome</name>
    <dbReference type="NCBI Taxonomy" id="408172"/>
    <lineage>
        <taxon>unclassified sequences</taxon>
        <taxon>metagenomes</taxon>
        <taxon>ecological metagenomes</taxon>
    </lineage>
</organism>
<sequence length="67" mass="7118">VNKVILSLLVPLASLAMIAVFAITLGYTFYQIHHNTSLGTIGVIAIGLALLILTPLVAFLLEKKTSP</sequence>
<feature type="transmembrane region" description="Helical" evidence="1">
    <location>
        <begin position="38"/>
        <end position="61"/>
    </location>
</feature>
<gene>
    <name evidence="2" type="ORF">METZ01_LOCUS100180</name>
</gene>
<evidence type="ECO:0000256" key="1">
    <source>
        <dbReference type="SAM" id="Phobius"/>
    </source>
</evidence>
<dbReference type="AlphaFoldDB" id="A0A381W446"/>
<dbReference type="EMBL" id="UINC01010658">
    <property type="protein sequence ID" value="SVA47326.1"/>
    <property type="molecule type" value="Genomic_DNA"/>
</dbReference>
<feature type="non-terminal residue" evidence="2">
    <location>
        <position position="1"/>
    </location>
</feature>
<keyword evidence="1" id="KW-0812">Transmembrane</keyword>
<reference evidence="2" key="1">
    <citation type="submission" date="2018-05" db="EMBL/GenBank/DDBJ databases">
        <authorList>
            <person name="Lanie J.A."/>
            <person name="Ng W.-L."/>
            <person name="Kazmierczak K.M."/>
            <person name="Andrzejewski T.M."/>
            <person name="Davidsen T.M."/>
            <person name="Wayne K.J."/>
            <person name="Tettelin H."/>
            <person name="Glass J.I."/>
            <person name="Rusch D."/>
            <person name="Podicherti R."/>
            <person name="Tsui H.-C.T."/>
            <person name="Winkler M.E."/>
        </authorList>
    </citation>
    <scope>NUCLEOTIDE SEQUENCE</scope>
</reference>
<proteinExistence type="predicted"/>
<keyword evidence="1" id="KW-0472">Membrane</keyword>
<name>A0A381W446_9ZZZZ</name>
<evidence type="ECO:0000313" key="2">
    <source>
        <dbReference type="EMBL" id="SVA47326.1"/>
    </source>
</evidence>